<evidence type="ECO:0000313" key="2">
    <source>
        <dbReference type="Proteomes" id="UP001497535"/>
    </source>
</evidence>
<proteinExistence type="predicted"/>
<name>A0ACB1AHR8_MELEN</name>
<protein>
    <submittedName>
        <fullName evidence="1">Uncharacterized protein</fullName>
    </submittedName>
</protein>
<gene>
    <name evidence="1" type="ORF">MENTE1834_LOCUS38139</name>
</gene>
<sequence>MKKMRLEMRLLEWKVEMKLELVEMRKNMRLMLLKKRLEKKMGMRLEMKWNLMGIMRRR</sequence>
<dbReference type="Proteomes" id="UP001497535">
    <property type="component" value="Unassembled WGS sequence"/>
</dbReference>
<dbReference type="EMBL" id="CAVMJV010000081">
    <property type="protein sequence ID" value="CAK5090359.1"/>
    <property type="molecule type" value="Genomic_DNA"/>
</dbReference>
<evidence type="ECO:0000313" key="1">
    <source>
        <dbReference type="EMBL" id="CAK5090359.1"/>
    </source>
</evidence>
<organism evidence="1 2">
    <name type="scientific">Meloidogyne enterolobii</name>
    <name type="common">Root-knot nematode worm</name>
    <name type="synonym">Meloidogyne mayaguensis</name>
    <dbReference type="NCBI Taxonomy" id="390850"/>
    <lineage>
        <taxon>Eukaryota</taxon>
        <taxon>Metazoa</taxon>
        <taxon>Ecdysozoa</taxon>
        <taxon>Nematoda</taxon>
        <taxon>Chromadorea</taxon>
        <taxon>Rhabditida</taxon>
        <taxon>Tylenchina</taxon>
        <taxon>Tylenchomorpha</taxon>
        <taxon>Tylenchoidea</taxon>
        <taxon>Meloidogynidae</taxon>
        <taxon>Meloidogyninae</taxon>
        <taxon>Meloidogyne</taxon>
    </lineage>
</organism>
<comment type="caution">
    <text evidence="1">The sequence shown here is derived from an EMBL/GenBank/DDBJ whole genome shotgun (WGS) entry which is preliminary data.</text>
</comment>
<reference evidence="1" key="1">
    <citation type="submission" date="2023-11" db="EMBL/GenBank/DDBJ databases">
        <authorList>
            <person name="Poullet M."/>
        </authorList>
    </citation>
    <scope>NUCLEOTIDE SEQUENCE</scope>
    <source>
        <strain evidence="1">E1834</strain>
    </source>
</reference>
<keyword evidence="2" id="KW-1185">Reference proteome</keyword>
<accession>A0ACB1AHR8</accession>